<dbReference type="AlphaFoldDB" id="A0A3N4L1T6"/>
<evidence type="ECO:0000313" key="11">
    <source>
        <dbReference type="Proteomes" id="UP000277580"/>
    </source>
</evidence>
<dbReference type="EMBL" id="ML119107">
    <property type="protein sequence ID" value="RPB16783.1"/>
    <property type="molecule type" value="Genomic_DNA"/>
</dbReference>
<feature type="signal peptide" evidence="8">
    <location>
        <begin position="1"/>
        <end position="22"/>
    </location>
</feature>
<dbReference type="OrthoDB" id="5795902at2759"/>
<dbReference type="Proteomes" id="UP000277580">
    <property type="component" value="Unassembled WGS sequence"/>
</dbReference>
<keyword evidence="11" id="KW-1185">Reference proteome</keyword>
<reference evidence="10 11" key="1">
    <citation type="journal article" date="2018" name="Nat. Ecol. Evol.">
        <title>Pezizomycetes genomes reveal the molecular basis of ectomycorrhizal truffle lifestyle.</title>
        <authorList>
            <person name="Murat C."/>
            <person name="Payen T."/>
            <person name="Noel B."/>
            <person name="Kuo A."/>
            <person name="Morin E."/>
            <person name="Chen J."/>
            <person name="Kohler A."/>
            <person name="Krizsan K."/>
            <person name="Balestrini R."/>
            <person name="Da Silva C."/>
            <person name="Montanini B."/>
            <person name="Hainaut M."/>
            <person name="Levati E."/>
            <person name="Barry K.W."/>
            <person name="Belfiori B."/>
            <person name="Cichocki N."/>
            <person name="Clum A."/>
            <person name="Dockter R.B."/>
            <person name="Fauchery L."/>
            <person name="Guy J."/>
            <person name="Iotti M."/>
            <person name="Le Tacon F."/>
            <person name="Lindquist E.A."/>
            <person name="Lipzen A."/>
            <person name="Malagnac F."/>
            <person name="Mello A."/>
            <person name="Molinier V."/>
            <person name="Miyauchi S."/>
            <person name="Poulain J."/>
            <person name="Riccioni C."/>
            <person name="Rubini A."/>
            <person name="Sitrit Y."/>
            <person name="Splivallo R."/>
            <person name="Traeger S."/>
            <person name="Wang M."/>
            <person name="Zifcakova L."/>
            <person name="Wipf D."/>
            <person name="Zambonelli A."/>
            <person name="Paolocci F."/>
            <person name="Nowrousian M."/>
            <person name="Ottonello S."/>
            <person name="Baldrian P."/>
            <person name="Spatafora J.W."/>
            <person name="Henrissat B."/>
            <person name="Nagy L.G."/>
            <person name="Aury J.M."/>
            <person name="Wincker P."/>
            <person name="Grigoriev I.V."/>
            <person name="Bonfante P."/>
            <person name="Martin F.M."/>
        </authorList>
    </citation>
    <scope>NUCLEOTIDE SEQUENCE [LARGE SCALE GENOMIC DNA]</scope>
    <source>
        <strain evidence="10 11">CCBAS932</strain>
    </source>
</reference>
<comment type="catalytic activity">
    <reaction evidence="1 7">
        <text>Hydrolysis of terminal, non-reducing alpha-D-galactose residues in alpha-D-galactosides, including galactose oligosaccharides, galactomannans and galactolipids.</text>
        <dbReference type="EC" id="3.2.1.22"/>
    </reaction>
</comment>
<evidence type="ECO:0000256" key="5">
    <source>
        <dbReference type="ARBA" id="ARBA00022801"/>
    </source>
</evidence>
<evidence type="ECO:0000256" key="7">
    <source>
        <dbReference type="RuleBase" id="RU361168"/>
    </source>
</evidence>
<evidence type="ECO:0000259" key="9">
    <source>
        <dbReference type="Pfam" id="PF17801"/>
    </source>
</evidence>
<dbReference type="PANTHER" id="PTHR11452">
    <property type="entry name" value="ALPHA-GALACTOSIDASE/ALPHA-N-ACETYLGALACTOSAMINIDASE"/>
    <property type="match status" value="1"/>
</dbReference>
<dbReference type="Gene3D" id="3.20.20.70">
    <property type="entry name" value="Aldolase class I"/>
    <property type="match status" value="1"/>
</dbReference>
<gene>
    <name evidence="10" type="ORF">P167DRAFT_601971</name>
</gene>
<dbReference type="InterPro" id="IPR002241">
    <property type="entry name" value="Glyco_hydro_27"/>
</dbReference>
<dbReference type="FunFam" id="3.20.20.70:FF:000286">
    <property type="entry name" value="Alpha-galactosidase"/>
    <property type="match status" value="1"/>
</dbReference>
<keyword evidence="4 8" id="KW-0732">Signal</keyword>
<dbReference type="SUPFAM" id="SSF51445">
    <property type="entry name" value="(Trans)glycosidases"/>
    <property type="match status" value="1"/>
</dbReference>
<dbReference type="Gene3D" id="2.60.40.1180">
    <property type="entry name" value="Golgi alpha-mannosidase II"/>
    <property type="match status" value="1"/>
</dbReference>
<feature type="chain" id="PRO_5018291776" description="Alpha-galactosidase" evidence="8">
    <location>
        <begin position="23"/>
        <end position="416"/>
    </location>
</feature>
<dbReference type="STRING" id="1392247.A0A3N4L1T6"/>
<dbReference type="InterPro" id="IPR041233">
    <property type="entry name" value="Melibiase_C"/>
</dbReference>
<dbReference type="InParanoid" id="A0A3N4L1T6"/>
<comment type="similarity">
    <text evidence="2 7">Belongs to the glycosyl hydrolase 27 family.</text>
</comment>
<dbReference type="Pfam" id="PF16499">
    <property type="entry name" value="Melibiase_2"/>
    <property type="match status" value="1"/>
</dbReference>
<evidence type="ECO:0000256" key="1">
    <source>
        <dbReference type="ARBA" id="ARBA00001255"/>
    </source>
</evidence>
<dbReference type="InterPro" id="IPR013780">
    <property type="entry name" value="Glyco_hydro_b"/>
</dbReference>
<keyword evidence="5 7" id="KW-0378">Hydrolase</keyword>
<dbReference type="InterPro" id="IPR013785">
    <property type="entry name" value="Aldolase_TIM"/>
</dbReference>
<evidence type="ECO:0000256" key="3">
    <source>
        <dbReference type="ARBA" id="ARBA00012755"/>
    </source>
</evidence>
<accession>A0A3N4L1T6</accession>
<dbReference type="PRINTS" id="PR00740">
    <property type="entry name" value="GLHYDRLASE27"/>
</dbReference>
<dbReference type="InterPro" id="IPR017853">
    <property type="entry name" value="GH"/>
</dbReference>
<evidence type="ECO:0000256" key="8">
    <source>
        <dbReference type="SAM" id="SignalP"/>
    </source>
</evidence>
<sequence length="416" mass="46801">MKFSSTNSFVLVLSGLTLPAAALNDGIARKPQMGFNTWNSFKATIDESVMVTAAEKLVSLGLKGVGYIYANMDEGWQANYTREETGGKLLANSTRFPNGIKHLADRIHNLGLKVGIYSDAGVWSCFKNPGSYGYEYEDAQDFADWGIDYLKYDNCAGAESYYHPPQVRFGEMRDALKATGREILFSLCEWGYMFPWLWSHEIGHSYRMSGDIYQHYTVDKSGCRGKTAYSLTTGDGGCSVLTIIRKMREITQYQQPGSWADMDMLEIGNVVNATVYEEQTHFSYWAALKSPLIIGANLATISNSSVEILKNTEIIALNQDDLTVAPWYIASISIENNQQYWAGPLSDGWVVLMTNELKTEQDLTIKWEDIDGLPAGKWRVRDIWERKDLGVKSEGVTVEGVKYFQTKVLKLTKEKR</sequence>
<name>A0A3N4L1T6_9PEZI</name>
<evidence type="ECO:0000256" key="4">
    <source>
        <dbReference type="ARBA" id="ARBA00022729"/>
    </source>
</evidence>
<dbReference type="EC" id="3.2.1.22" evidence="3 7"/>
<evidence type="ECO:0000256" key="6">
    <source>
        <dbReference type="ARBA" id="ARBA00023295"/>
    </source>
</evidence>
<keyword evidence="6 7" id="KW-0326">Glycosidase</keyword>
<dbReference type="Pfam" id="PF17801">
    <property type="entry name" value="Melibiase_C"/>
    <property type="match status" value="1"/>
</dbReference>
<feature type="domain" description="Alpha galactosidase C-terminal" evidence="9">
    <location>
        <begin position="336"/>
        <end position="411"/>
    </location>
</feature>
<dbReference type="GO" id="GO:0004557">
    <property type="term" value="F:alpha-galactosidase activity"/>
    <property type="evidence" value="ECO:0007669"/>
    <property type="project" value="UniProtKB-EC"/>
</dbReference>
<evidence type="ECO:0000256" key="2">
    <source>
        <dbReference type="ARBA" id="ARBA00009743"/>
    </source>
</evidence>
<protein>
    <recommendedName>
        <fullName evidence="3 7">Alpha-galactosidase</fullName>
        <ecNumber evidence="3 7">3.2.1.22</ecNumber>
    </recommendedName>
    <alternativeName>
        <fullName evidence="7">Melibiase</fullName>
    </alternativeName>
</protein>
<dbReference type="PANTHER" id="PTHR11452:SF87">
    <property type="entry name" value="ALPHA-GALACTOSIDASE"/>
    <property type="match status" value="1"/>
</dbReference>
<dbReference type="SUPFAM" id="SSF51011">
    <property type="entry name" value="Glycosyl hydrolase domain"/>
    <property type="match status" value="1"/>
</dbReference>
<dbReference type="GO" id="GO:0005975">
    <property type="term" value="P:carbohydrate metabolic process"/>
    <property type="evidence" value="ECO:0007669"/>
    <property type="project" value="InterPro"/>
</dbReference>
<dbReference type="CDD" id="cd14792">
    <property type="entry name" value="GH27"/>
    <property type="match status" value="1"/>
</dbReference>
<organism evidence="10 11">
    <name type="scientific">Morchella conica CCBAS932</name>
    <dbReference type="NCBI Taxonomy" id="1392247"/>
    <lineage>
        <taxon>Eukaryota</taxon>
        <taxon>Fungi</taxon>
        <taxon>Dikarya</taxon>
        <taxon>Ascomycota</taxon>
        <taxon>Pezizomycotina</taxon>
        <taxon>Pezizomycetes</taxon>
        <taxon>Pezizales</taxon>
        <taxon>Morchellaceae</taxon>
        <taxon>Morchella</taxon>
    </lineage>
</organism>
<evidence type="ECO:0000313" key="10">
    <source>
        <dbReference type="EMBL" id="RPB16783.1"/>
    </source>
</evidence>
<proteinExistence type="inferred from homology"/>
<keyword evidence="7" id="KW-1015">Disulfide bond</keyword>